<dbReference type="EMBL" id="GBXM01049920">
    <property type="protein sequence ID" value="JAH58657.1"/>
    <property type="molecule type" value="Transcribed_RNA"/>
</dbReference>
<reference evidence="1" key="2">
    <citation type="journal article" date="2015" name="Fish Shellfish Immunol.">
        <title>Early steps in the European eel (Anguilla anguilla)-Vibrio vulnificus interaction in the gills: Role of the RtxA13 toxin.</title>
        <authorList>
            <person name="Callol A."/>
            <person name="Pajuelo D."/>
            <person name="Ebbesson L."/>
            <person name="Teles M."/>
            <person name="MacKenzie S."/>
            <person name="Amaro C."/>
        </authorList>
    </citation>
    <scope>NUCLEOTIDE SEQUENCE</scope>
</reference>
<accession>A0A0E9TYV0</accession>
<organism evidence="1">
    <name type="scientific">Anguilla anguilla</name>
    <name type="common">European freshwater eel</name>
    <name type="synonym">Muraena anguilla</name>
    <dbReference type="NCBI Taxonomy" id="7936"/>
    <lineage>
        <taxon>Eukaryota</taxon>
        <taxon>Metazoa</taxon>
        <taxon>Chordata</taxon>
        <taxon>Craniata</taxon>
        <taxon>Vertebrata</taxon>
        <taxon>Euteleostomi</taxon>
        <taxon>Actinopterygii</taxon>
        <taxon>Neopterygii</taxon>
        <taxon>Teleostei</taxon>
        <taxon>Anguilliformes</taxon>
        <taxon>Anguillidae</taxon>
        <taxon>Anguilla</taxon>
    </lineage>
</organism>
<protein>
    <submittedName>
        <fullName evidence="1">Uncharacterized protein</fullName>
    </submittedName>
</protein>
<name>A0A0E9TYV0_ANGAN</name>
<reference evidence="1" key="1">
    <citation type="submission" date="2014-11" db="EMBL/GenBank/DDBJ databases">
        <authorList>
            <person name="Amaro Gonzalez C."/>
        </authorList>
    </citation>
    <scope>NUCLEOTIDE SEQUENCE</scope>
</reference>
<dbReference type="AlphaFoldDB" id="A0A0E9TYV0"/>
<sequence>MTSSGIPEFSRVRARIRIKTLFRFLLGTGC</sequence>
<evidence type="ECO:0000313" key="1">
    <source>
        <dbReference type="EMBL" id="JAH58657.1"/>
    </source>
</evidence>
<proteinExistence type="predicted"/>
<dbReference type="EMBL" id="GBXM01058173">
    <property type="protein sequence ID" value="JAH50404.1"/>
    <property type="molecule type" value="Transcribed_RNA"/>
</dbReference>